<dbReference type="InterPro" id="IPR043749">
    <property type="entry name" value="DUF5694"/>
</dbReference>
<evidence type="ECO:0000313" key="3">
    <source>
        <dbReference type="Proteomes" id="UP001258315"/>
    </source>
</evidence>
<proteinExistence type="predicted"/>
<evidence type="ECO:0008006" key="4">
    <source>
        <dbReference type="Google" id="ProtNLM"/>
    </source>
</evidence>
<feature type="signal peptide" evidence="1">
    <location>
        <begin position="1"/>
        <end position="21"/>
    </location>
</feature>
<dbReference type="Proteomes" id="UP001258315">
    <property type="component" value="Unassembled WGS sequence"/>
</dbReference>
<dbReference type="EMBL" id="JAVLVU010000001">
    <property type="protein sequence ID" value="MDT3403333.1"/>
    <property type="molecule type" value="Genomic_DNA"/>
</dbReference>
<sequence>MNILKCLLIVLALLCPNLLVAQDSLVHPKQKIKIVLLGTYHFANPGADKFNVRVDDYSTPKRQQQIQELNNALARFAPKKIFTESNSSFQAQADSLFQLYKAGKWDIPAKVVSERFQIGLKLAKQLNNDHIYCADAEGKWLAPEVEKYADSMQIEYVKQMEKYFEQYTQWFNNYISNHTVKQNLAYLNRPEELLNHNHYIYNYVFARVGAGKNYIGAELVGEWYKRNVKIYANILQNITPADKRVLVIFGAGHMHILKQLFKDNPDFEVVEVNKYLDK</sequence>
<gene>
    <name evidence="2" type="ORF">QE417_002405</name>
</gene>
<keyword evidence="1" id="KW-0732">Signal</keyword>
<comment type="caution">
    <text evidence="2">The sequence shown here is derived from an EMBL/GenBank/DDBJ whole genome shotgun (WGS) entry which is preliminary data.</text>
</comment>
<evidence type="ECO:0000313" key="2">
    <source>
        <dbReference type="EMBL" id="MDT3403333.1"/>
    </source>
</evidence>
<protein>
    <recommendedName>
        <fullName evidence="4">TraB/GumN family protein</fullName>
    </recommendedName>
</protein>
<accession>A0ABU3GU74</accession>
<organism evidence="2 3">
    <name type="scientific">Mucilaginibacter terrae</name>
    <dbReference type="NCBI Taxonomy" id="1955052"/>
    <lineage>
        <taxon>Bacteria</taxon>
        <taxon>Pseudomonadati</taxon>
        <taxon>Bacteroidota</taxon>
        <taxon>Sphingobacteriia</taxon>
        <taxon>Sphingobacteriales</taxon>
        <taxon>Sphingobacteriaceae</taxon>
        <taxon>Mucilaginibacter</taxon>
    </lineage>
</organism>
<evidence type="ECO:0000256" key="1">
    <source>
        <dbReference type="SAM" id="SignalP"/>
    </source>
</evidence>
<feature type="chain" id="PRO_5047297851" description="TraB/GumN family protein" evidence="1">
    <location>
        <begin position="22"/>
        <end position="278"/>
    </location>
</feature>
<dbReference type="RefSeq" id="WP_311950231.1">
    <property type="nucleotide sequence ID" value="NZ_JAVLVU010000001.1"/>
</dbReference>
<name>A0ABU3GU74_9SPHI</name>
<dbReference type="Pfam" id="PF18950">
    <property type="entry name" value="DUF5694"/>
    <property type="match status" value="1"/>
</dbReference>
<keyword evidence="3" id="KW-1185">Reference proteome</keyword>
<reference evidence="3" key="1">
    <citation type="submission" date="2023-07" db="EMBL/GenBank/DDBJ databases">
        <title>Functional and genomic diversity of the sorghum phyllosphere microbiome.</title>
        <authorList>
            <person name="Shade A."/>
        </authorList>
    </citation>
    <scope>NUCLEOTIDE SEQUENCE [LARGE SCALE GENOMIC DNA]</scope>
    <source>
        <strain evidence="3">SORGH_AS_0422</strain>
    </source>
</reference>